<keyword evidence="12" id="KW-0804">Transcription</keyword>
<name>K8PBP6_9BRAD</name>
<dbReference type="InterPro" id="IPR002078">
    <property type="entry name" value="Sigma_54_int"/>
</dbReference>
<keyword evidence="6" id="KW-0547">Nucleotide-binding</keyword>
<dbReference type="InterPro" id="IPR002197">
    <property type="entry name" value="HTH_Fis"/>
</dbReference>
<keyword evidence="3" id="KW-0963">Cytoplasm</keyword>
<comment type="caution">
    <text evidence="20">The sequence shown here is derived from an EMBL/GenBank/DDBJ whole genome shotgun (WGS) entry which is preliminary data.</text>
</comment>
<dbReference type="AlphaFoldDB" id="K8PBP6"/>
<dbReference type="FunFam" id="3.40.50.300:FF:000006">
    <property type="entry name" value="DNA-binding transcriptional regulator NtrC"/>
    <property type="match status" value="1"/>
</dbReference>
<dbReference type="PANTHER" id="PTHR32071">
    <property type="entry name" value="TRANSCRIPTIONAL REGULATORY PROTEIN"/>
    <property type="match status" value="1"/>
</dbReference>
<evidence type="ECO:0000256" key="17">
    <source>
        <dbReference type="PROSITE-ProRule" id="PRU00169"/>
    </source>
</evidence>
<accession>K8PBP6</accession>
<dbReference type="Gene3D" id="3.40.50.2300">
    <property type="match status" value="1"/>
</dbReference>
<dbReference type="InterPro" id="IPR003593">
    <property type="entry name" value="AAA+_ATPase"/>
</dbReference>
<evidence type="ECO:0000256" key="14">
    <source>
        <dbReference type="ARBA" id="ARBA00029881"/>
    </source>
</evidence>
<dbReference type="HOGENOM" id="CLU_000445_0_6_5"/>
<evidence type="ECO:0000256" key="15">
    <source>
        <dbReference type="ARBA" id="ARBA00031910"/>
    </source>
</evidence>
<keyword evidence="5 17" id="KW-0597">Phosphoprotein</keyword>
<dbReference type="PROSITE" id="PS00676">
    <property type="entry name" value="SIGMA54_INTERACT_2"/>
    <property type="match status" value="1"/>
</dbReference>
<keyword evidence="10" id="KW-0238">DNA-binding</keyword>
<evidence type="ECO:0000256" key="8">
    <source>
        <dbReference type="ARBA" id="ARBA00023012"/>
    </source>
</evidence>
<dbReference type="InterPro" id="IPR001789">
    <property type="entry name" value="Sig_transdc_resp-reg_receiver"/>
</dbReference>
<dbReference type="PROSITE" id="PS00688">
    <property type="entry name" value="SIGMA54_INTERACT_3"/>
    <property type="match status" value="1"/>
</dbReference>
<dbReference type="Pfam" id="PF00072">
    <property type="entry name" value="Response_reg"/>
    <property type="match status" value="1"/>
</dbReference>
<evidence type="ECO:0000256" key="2">
    <source>
        <dbReference type="ARBA" id="ARBA00019059"/>
    </source>
</evidence>
<reference evidence="20 21" key="1">
    <citation type="submission" date="2012-04" db="EMBL/GenBank/DDBJ databases">
        <title>The Genome Sequence of Afipia broomeae ATCC 49717.</title>
        <authorList>
            <consortium name="The Broad Institute Genome Sequencing Platform"/>
            <person name="Earl A."/>
            <person name="Ward D."/>
            <person name="Feldgarden M."/>
            <person name="Gevers D."/>
            <person name="Huys G."/>
            <person name="Walker B."/>
            <person name="Young S.K."/>
            <person name="Zeng Q."/>
            <person name="Gargeya S."/>
            <person name="Fitzgerald M."/>
            <person name="Haas B."/>
            <person name="Abouelleil A."/>
            <person name="Alvarado L."/>
            <person name="Arachchi H.M."/>
            <person name="Berlin A."/>
            <person name="Chapman S.B."/>
            <person name="Goldberg J."/>
            <person name="Griggs A."/>
            <person name="Gujja S."/>
            <person name="Hansen M."/>
            <person name="Howarth C."/>
            <person name="Imamovic A."/>
            <person name="Larimer J."/>
            <person name="McCowen C."/>
            <person name="Montmayeur A."/>
            <person name="Murphy C."/>
            <person name="Neiman D."/>
            <person name="Pearson M."/>
            <person name="Priest M."/>
            <person name="Roberts A."/>
            <person name="Saif S."/>
            <person name="Shea T."/>
            <person name="Sisk P."/>
            <person name="Sykes S."/>
            <person name="Wortman J."/>
            <person name="Nusbaum C."/>
            <person name="Birren B."/>
        </authorList>
    </citation>
    <scope>NUCLEOTIDE SEQUENCE [LARGE SCALE GENOMIC DNA]</scope>
    <source>
        <strain evidence="20 21">ATCC 49717</strain>
    </source>
</reference>
<feature type="domain" description="Response regulatory" evidence="19">
    <location>
        <begin position="4"/>
        <end position="121"/>
    </location>
</feature>
<keyword evidence="21" id="KW-1185">Reference proteome</keyword>
<dbReference type="Gene3D" id="1.10.8.60">
    <property type="match status" value="1"/>
</dbReference>
<keyword evidence="8" id="KW-0902">Two-component regulatory system</keyword>
<evidence type="ECO:0000256" key="12">
    <source>
        <dbReference type="ARBA" id="ARBA00023163"/>
    </source>
</evidence>
<dbReference type="InterPro" id="IPR058031">
    <property type="entry name" value="AAA_lid_NorR"/>
</dbReference>
<keyword evidence="7" id="KW-0067">ATP-binding</keyword>
<evidence type="ECO:0000259" key="18">
    <source>
        <dbReference type="PROSITE" id="PS50045"/>
    </source>
</evidence>
<dbReference type="SMART" id="SM00382">
    <property type="entry name" value="AAA"/>
    <property type="match status" value="1"/>
</dbReference>
<dbReference type="Pfam" id="PF02954">
    <property type="entry name" value="HTH_8"/>
    <property type="match status" value="1"/>
</dbReference>
<dbReference type="InterPro" id="IPR025944">
    <property type="entry name" value="Sigma_54_int_dom_CS"/>
</dbReference>
<dbReference type="InterPro" id="IPR025662">
    <property type="entry name" value="Sigma_54_int_dom_ATP-bd_1"/>
</dbReference>
<keyword evidence="13" id="KW-0535">Nitrogen fixation</keyword>
<evidence type="ECO:0000256" key="11">
    <source>
        <dbReference type="ARBA" id="ARBA00023159"/>
    </source>
</evidence>
<dbReference type="SUPFAM" id="SSF46689">
    <property type="entry name" value="Homeodomain-like"/>
    <property type="match status" value="1"/>
</dbReference>
<gene>
    <name evidence="20" type="ORF">HMPREF9695_03458</name>
</gene>
<dbReference type="GO" id="GO:0005737">
    <property type="term" value="C:cytoplasm"/>
    <property type="evidence" value="ECO:0007669"/>
    <property type="project" value="UniProtKB-SubCell"/>
</dbReference>
<dbReference type="Gene3D" id="1.10.10.60">
    <property type="entry name" value="Homeodomain-like"/>
    <property type="match status" value="1"/>
</dbReference>
<dbReference type="InterPro" id="IPR027417">
    <property type="entry name" value="P-loop_NTPase"/>
</dbReference>
<sequence>MVATILIADDDAVQRRLVENMVQRCGYDAVTVDSGDAALAHLIDPDTKPVDALVLDLVMPGLDGMGVLAKIRDIGLDLPVIVQTAHGGIDNVVSAMRAGAHDFVVKPVGIERLQVSLRNALNASALKGELQRIRHRREGKLTFADIVTRSETMNHVIAMGKKAAGSTIPVLIEGESGVGKELIARAIHGSSERSAKPFITVNCGAIPDNLVESLLFGHEKGAFTGATERHAGKFVEANGGTLFLDEISELPLAAQVKLLRALQQGEVEAVGGRKPVKVDVRIVSATNRNLLNQVKAGAFREDLFYRLHVLPLTIPPLRTRREDIPHLVRHFMARIAAEENRPVTGVSGEAMALLGQMPWPGNVRQLENAVYRAIVMGDGGQLGPDDFPQTGGMFPVSPDAEPVILDSPPSSPTDMVSGAEIPIAPAPVPHKFAPAYGTLAMLGEDGEVRPLDDMEAETIRFAIAHYRGQMSEVARRLKIGRSTLYRKIDEAAASGREPIDPTR</sequence>
<dbReference type="eggNOG" id="COG2204">
    <property type="taxonomic scope" value="Bacteria"/>
</dbReference>
<dbReference type="PROSITE" id="PS50045">
    <property type="entry name" value="SIGMA54_INTERACT_4"/>
    <property type="match status" value="1"/>
</dbReference>
<dbReference type="GO" id="GO:0006355">
    <property type="term" value="P:regulation of DNA-templated transcription"/>
    <property type="evidence" value="ECO:0007669"/>
    <property type="project" value="InterPro"/>
</dbReference>
<dbReference type="GO" id="GO:0005524">
    <property type="term" value="F:ATP binding"/>
    <property type="evidence" value="ECO:0007669"/>
    <property type="project" value="UniProtKB-KW"/>
</dbReference>
<feature type="modified residue" description="4-aspartylphosphate" evidence="17">
    <location>
        <position position="56"/>
    </location>
</feature>
<organism evidence="20 21">
    <name type="scientific">Afipia broomeae ATCC 49717</name>
    <dbReference type="NCBI Taxonomy" id="883078"/>
    <lineage>
        <taxon>Bacteria</taxon>
        <taxon>Pseudomonadati</taxon>
        <taxon>Pseudomonadota</taxon>
        <taxon>Alphaproteobacteria</taxon>
        <taxon>Hyphomicrobiales</taxon>
        <taxon>Nitrobacteraceae</taxon>
        <taxon>Afipia</taxon>
    </lineage>
</organism>
<dbReference type="PATRIC" id="fig|883078.3.peg.3574"/>
<dbReference type="Gene3D" id="3.40.50.300">
    <property type="entry name" value="P-loop containing nucleotide triphosphate hydrolases"/>
    <property type="match status" value="1"/>
</dbReference>
<dbReference type="PROSITE" id="PS00675">
    <property type="entry name" value="SIGMA54_INTERACT_1"/>
    <property type="match status" value="1"/>
</dbReference>
<evidence type="ECO:0000256" key="5">
    <source>
        <dbReference type="ARBA" id="ARBA00022553"/>
    </source>
</evidence>
<dbReference type="InterPro" id="IPR011006">
    <property type="entry name" value="CheY-like_superfamily"/>
</dbReference>
<dbReference type="GO" id="GO:0000160">
    <property type="term" value="P:phosphorelay signal transduction system"/>
    <property type="evidence" value="ECO:0007669"/>
    <property type="project" value="UniProtKB-KW"/>
</dbReference>
<dbReference type="SUPFAM" id="SSF52172">
    <property type="entry name" value="CheY-like"/>
    <property type="match status" value="1"/>
</dbReference>
<dbReference type="PROSITE" id="PS50110">
    <property type="entry name" value="RESPONSE_REGULATORY"/>
    <property type="match status" value="1"/>
</dbReference>
<comment type="subcellular location">
    <subcellularLocation>
        <location evidence="1">Cytoplasm</location>
    </subcellularLocation>
</comment>
<dbReference type="SUPFAM" id="SSF52540">
    <property type="entry name" value="P-loop containing nucleoside triphosphate hydrolases"/>
    <property type="match status" value="1"/>
</dbReference>
<dbReference type="CDD" id="cd00009">
    <property type="entry name" value="AAA"/>
    <property type="match status" value="1"/>
</dbReference>
<dbReference type="SMART" id="SM00448">
    <property type="entry name" value="REC"/>
    <property type="match status" value="1"/>
</dbReference>
<evidence type="ECO:0000256" key="7">
    <source>
        <dbReference type="ARBA" id="ARBA00022840"/>
    </source>
</evidence>
<evidence type="ECO:0000256" key="10">
    <source>
        <dbReference type="ARBA" id="ARBA00023125"/>
    </source>
</evidence>
<dbReference type="CDD" id="cd00156">
    <property type="entry name" value="REC"/>
    <property type="match status" value="1"/>
</dbReference>
<dbReference type="GO" id="GO:0043565">
    <property type="term" value="F:sequence-specific DNA binding"/>
    <property type="evidence" value="ECO:0007669"/>
    <property type="project" value="InterPro"/>
</dbReference>
<keyword evidence="9" id="KW-0805">Transcription regulation</keyword>
<dbReference type="Pfam" id="PF25601">
    <property type="entry name" value="AAA_lid_14"/>
    <property type="match status" value="1"/>
</dbReference>
<keyword evidence="11" id="KW-0010">Activator</keyword>
<dbReference type="InterPro" id="IPR009057">
    <property type="entry name" value="Homeodomain-like_sf"/>
</dbReference>
<evidence type="ECO:0000256" key="13">
    <source>
        <dbReference type="ARBA" id="ARBA00023231"/>
    </source>
</evidence>
<dbReference type="Pfam" id="PF00158">
    <property type="entry name" value="Sigma54_activat"/>
    <property type="match status" value="1"/>
</dbReference>
<evidence type="ECO:0000259" key="19">
    <source>
        <dbReference type="PROSITE" id="PS50110"/>
    </source>
</evidence>
<evidence type="ECO:0000256" key="1">
    <source>
        <dbReference type="ARBA" id="ARBA00004496"/>
    </source>
</evidence>
<dbReference type="InterPro" id="IPR025943">
    <property type="entry name" value="Sigma_54_int_dom_ATP-bd_2"/>
</dbReference>
<dbReference type="EMBL" id="AGWX01000004">
    <property type="protein sequence ID" value="EKS37040.1"/>
    <property type="molecule type" value="Genomic_DNA"/>
</dbReference>
<dbReference type="PANTHER" id="PTHR32071:SF95">
    <property type="entry name" value="DNA-BINDING TRANSCRIPTIONAL REGULATOR NTRC"/>
    <property type="match status" value="1"/>
</dbReference>
<evidence type="ECO:0000256" key="6">
    <source>
        <dbReference type="ARBA" id="ARBA00022741"/>
    </source>
</evidence>
<dbReference type="Proteomes" id="UP000001096">
    <property type="component" value="Unassembled WGS sequence"/>
</dbReference>
<comment type="function">
    <text evidence="16">Member of the two-component regulatory system NtrB/NtrC, which controls expression of the nitrogen-regulated (ntr) genes in response to nitrogen limitation. Phosphorylated NtrC binds directly to DNA and stimulates the formation of open promoter-sigma54-RNA polymerase complexes.</text>
</comment>
<evidence type="ECO:0000256" key="4">
    <source>
        <dbReference type="ARBA" id="ARBA00022491"/>
    </source>
</evidence>
<evidence type="ECO:0000313" key="21">
    <source>
        <dbReference type="Proteomes" id="UP000001096"/>
    </source>
</evidence>
<keyword evidence="4" id="KW-0678">Repressor</keyword>
<dbReference type="RefSeq" id="WP_006022162.1">
    <property type="nucleotide sequence ID" value="NZ_KB375283.1"/>
</dbReference>
<evidence type="ECO:0000313" key="20">
    <source>
        <dbReference type="EMBL" id="EKS37040.1"/>
    </source>
</evidence>
<evidence type="ECO:0000256" key="3">
    <source>
        <dbReference type="ARBA" id="ARBA00022490"/>
    </source>
</evidence>
<evidence type="ECO:0000256" key="9">
    <source>
        <dbReference type="ARBA" id="ARBA00023015"/>
    </source>
</evidence>
<protein>
    <recommendedName>
        <fullName evidence="2">DNA-binding transcriptional regulator NtrC</fullName>
    </recommendedName>
    <alternativeName>
        <fullName evidence="14">Nitrogen regulation protein NR(I)</fullName>
    </alternativeName>
    <alternativeName>
        <fullName evidence="15">Nitrogen regulator I</fullName>
    </alternativeName>
</protein>
<feature type="domain" description="Sigma-54 factor interaction" evidence="18">
    <location>
        <begin position="146"/>
        <end position="375"/>
    </location>
</feature>
<proteinExistence type="predicted"/>
<evidence type="ECO:0000256" key="16">
    <source>
        <dbReference type="ARBA" id="ARBA00043886"/>
    </source>
</evidence>